<protein>
    <submittedName>
        <fullName evidence="2">Helix-turn-helix transcriptional regulator</fullName>
    </submittedName>
</protein>
<comment type="caution">
    <text evidence="2">The sequence shown here is derived from an EMBL/GenBank/DDBJ whole genome shotgun (WGS) entry which is preliminary data.</text>
</comment>
<dbReference type="SUPFAM" id="SSF47413">
    <property type="entry name" value="lambda repressor-like DNA-binding domains"/>
    <property type="match status" value="1"/>
</dbReference>
<dbReference type="CDD" id="cd00093">
    <property type="entry name" value="HTH_XRE"/>
    <property type="match status" value="1"/>
</dbReference>
<dbReference type="RefSeq" id="WP_274517523.1">
    <property type="nucleotide sequence ID" value="NZ_JAYMRS010000008.1"/>
</dbReference>
<dbReference type="Gene3D" id="1.10.260.40">
    <property type="entry name" value="lambda repressor-like DNA-binding domains"/>
    <property type="match status" value="1"/>
</dbReference>
<organism evidence="2 3">
    <name type="scientific">Nocardiopsis alba</name>
    <dbReference type="NCBI Taxonomy" id="53437"/>
    <lineage>
        <taxon>Bacteria</taxon>
        <taxon>Bacillati</taxon>
        <taxon>Actinomycetota</taxon>
        <taxon>Actinomycetes</taxon>
        <taxon>Streptosporangiales</taxon>
        <taxon>Nocardiopsidaceae</taxon>
        <taxon>Nocardiopsis</taxon>
    </lineage>
</organism>
<evidence type="ECO:0000313" key="3">
    <source>
        <dbReference type="Proteomes" id="UP001585053"/>
    </source>
</evidence>
<accession>A0ABV5DZB4</accession>
<feature type="domain" description="HTH cro/C1-type" evidence="1">
    <location>
        <begin position="16"/>
        <end position="70"/>
    </location>
</feature>
<proteinExistence type="predicted"/>
<dbReference type="Pfam" id="PF13560">
    <property type="entry name" value="HTH_31"/>
    <property type="match status" value="1"/>
</dbReference>
<dbReference type="Pfam" id="PF19054">
    <property type="entry name" value="DUF5753"/>
    <property type="match status" value="1"/>
</dbReference>
<dbReference type="EMBL" id="JAYMRS010000008">
    <property type="protein sequence ID" value="MFB8769934.1"/>
    <property type="molecule type" value="Genomic_DNA"/>
</dbReference>
<sequence length="270" mass="29459">MGSSENVSLNRFGQLLKRLRVSASMTQQELSAASTVGQSTISDLELGKKRTQRDYVVRMDAALAARGVLLGAWDASFGEGGTSAYFREVAEAEQTAIEIREFALGLVPGLLQVEAYVRAVSVLARPKADPESIAKAVQARKNRQELLDKEHPPAFTALLDESVLLREFHSPQVMASQIDHLIAQSYQPRVRVQVIPLKAEGHAGLGGSFTLMEVPDSGTFAYVESQETGFVLKQPEVVGSYDRTFAELRSAALPVSESRTKLKEIRGNIT</sequence>
<dbReference type="Proteomes" id="UP001585053">
    <property type="component" value="Unassembled WGS sequence"/>
</dbReference>
<evidence type="ECO:0000259" key="1">
    <source>
        <dbReference type="PROSITE" id="PS50943"/>
    </source>
</evidence>
<evidence type="ECO:0000313" key="2">
    <source>
        <dbReference type="EMBL" id="MFB8769934.1"/>
    </source>
</evidence>
<dbReference type="InterPro" id="IPR010982">
    <property type="entry name" value="Lambda_DNA-bd_dom_sf"/>
</dbReference>
<reference evidence="2 3" key="1">
    <citation type="submission" date="2024-01" db="EMBL/GenBank/DDBJ databases">
        <title>Genome mining of biosynthetic gene clusters to explore secondary metabolites of Streptomyces sp.</title>
        <authorList>
            <person name="Baig A."/>
            <person name="Ajitkumar Shintre N."/>
            <person name="Kumar H."/>
            <person name="Anbarasu A."/>
            <person name="Ramaiah S."/>
        </authorList>
    </citation>
    <scope>NUCLEOTIDE SEQUENCE [LARGE SCALE GENOMIC DNA]</scope>
    <source>
        <strain evidence="2 3">A01</strain>
    </source>
</reference>
<dbReference type="InterPro" id="IPR043917">
    <property type="entry name" value="DUF5753"/>
</dbReference>
<gene>
    <name evidence="2" type="ORF">VSQ78_19675</name>
</gene>
<keyword evidence="3" id="KW-1185">Reference proteome</keyword>
<dbReference type="SMART" id="SM00530">
    <property type="entry name" value="HTH_XRE"/>
    <property type="match status" value="1"/>
</dbReference>
<dbReference type="PROSITE" id="PS50943">
    <property type="entry name" value="HTH_CROC1"/>
    <property type="match status" value="1"/>
</dbReference>
<name>A0ABV5DZB4_9ACTN</name>
<dbReference type="InterPro" id="IPR001387">
    <property type="entry name" value="Cro/C1-type_HTH"/>
</dbReference>